<reference evidence="2 3" key="1">
    <citation type="journal article" date="2014" name="ISME J.">
        <title>Candidatus Competibacter-lineage genomes retrieved from metagenomes reveal functional metabolic diversity.</title>
        <authorList>
            <person name="McIlroy S.J."/>
            <person name="Albertsen M."/>
            <person name="Andresen E.K."/>
            <person name="Saunders A.M."/>
            <person name="Kristiansen R."/>
            <person name="Stokholm-Bjerregaard M."/>
            <person name="Nielsen K.L."/>
            <person name="Nielsen P.H."/>
        </authorList>
    </citation>
    <scope>NUCLEOTIDE SEQUENCE [LARGE SCALE GENOMIC DNA]</scope>
    <source>
        <strain evidence="2 3">Run_B_J11</strain>
    </source>
</reference>
<dbReference type="NCBIfam" id="TIGR03363">
    <property type="entry name" value="VI_chp_8"/>
    <property type="match status" value="1"/>
</dbReference>
<dbReference type="OrthoDB" id="9771118at2"/>
<evidence type="ECO:0000313" key="2">
    <source>
        <dbReference type="EMBL" id="CDH43529.1"/>
    </source>
</evidence>
<accession>A0A7U7G8H3</accession>
<feature type="domain" description="ImpA N-terminal" evidence="1">
    <location>
        <begin position="17"/>
        <end position="140"/>
    </location>
</feature>
<evidence type="ECO:0000259" key="1">
    <source>
        <dbReference type="Pfam" id="PF06812"/>
    </source>
</evidence>
<dbReference type="EMBL" id="CBTK010000028">
    <property type="protein sequence ID" value="CDH43529.1"/>
    <property type="molecule type" value="Genomic_DNA"/>
</dbReference>
<comment type="caution">
    <text evidence="2">The sequence shown here is derived from an EMBL/GenBank/DDBJ whole genome shotgun (WGS) entry which is preliminary data.</text>
</comment>
<proteinExistence type="predicted"/>
<dbReference type="PANTHER" id="PTHR37951">
    <property type="entry name" value="CYTOPLASMIC PROTEIN-RELATED"/>
    <property type="match status" value="1"/>
</dbReference>
<dbReference type="Proteomes" id="UP000019184">
    <property type="component" value="Unassembled WGS sequence"/>
</dbReference>
<keyword evidence="3" id="KW-1185">Reference proteome</keyword>
<evidence type="ECO:0000313" key="3">
    <source>
        <dbReference type="Proteomes" id="UP000019184"/>
    </source>
</evidence>
<gene>
    <name evidence="2" type="ORF">BN874_1230039</name>
</gene>
<name>A0A7U7G8H3_9GAMM</name>
<sequence>MTRHATAMSAIEIEQFLSQISAAEPCGENLEYDPVFVEMEKLAQGTPERQYGNTIIPAEPPNWGGIKKMALGLLSRTKDLRVAVYLTRALLYTDGLEGFRDGLVLLRGLIEQFWDEVHPKLDPDDGYDSTLRVNIVEVLIDPEETLRSLKEWPLVVSRVAGRFSYRDIQIAAGELKPIVAKDDKTPLPEQAMIDSAFQDVDLMELKGTADALAGIKENTQMIEALITERVGITQSANLELLRKLAQDMYSVVAGWLSRRGYVEPTVETAMTDDAETAGAVDATGVPRESRLVVGELNSREEVIRAIDKMCEYFSRYEPSSPVPFLLKRARRLMSKDFMEVLRDLAPGGTDHAKVILGLDETSAG</sequence>
<dbReference type="PANTHER" id="PTHR37951:SF1">
    <property type="entry name" value="TYPE VI SECRETION SYSTEM COMPONENT TSSA1"/>
    <property type="match status" value="1"/>
</dbReference>
<dbReference type="InterPro" id="IPR010657">
    <property type="entry name" value="ImpA_N"/>
</dbReference>
<dbReference type="InterPro" id="IPR017740">
    <property type="entry name" value="TssA-like"/>
</dbReference>
<organism evidence="2 3">
    <name type="scientific">Candidatus Contendobacter odensis Run_B_J11</name>
    <dbReference type="NCBI Taxonomy" id="1400861"/>
    <lineage>
        <taxon>Bacteria</taxon>
        <taxon>Pseudomonadati</taxon>
        <taxon>Pseudomonadota</taxon>
        <taxon>Gammaproteobacteria</taxon>
        <taxon>Candidatus Competibacteraceae</taxon>
        <taxon>Candidatus Contendibacter</taxon>
    </lineage>
</organism>
<protein>
    <submittedName>
        <fullName evidence="2">Type VI secretion-associated protein, ImpA family</fullName>
    </submittedName>
</protein>
<dbReference type="Pfam" id="PF06812">
    <property type="entry name" value="ImpA_N"/>
    <property type="match status" value="1"/>
</dbReference>
<dbReference type="AlphaFoldDB" id="A0A7U7G8H3"/>